<sequence>MQNGNSQSTPPPASGFYPPQSGSAPSNPLLDQAARGKERLSHTSVGNIDPVLANYNHLDAGKGQASGSGASTSNAAWSGYTANSNTSTPLRGNFQQFTNNSAISSGGPKAHSSTLQQGGMAQAMEGTSSMQSGTGENDQESNGEGSGLDDSDGGDDMDEDEAETVGGHHRAEGTEETSRSGTVVDRGSETTENRRKRQSLRRGTACVRCRKKKLKCSGERPVCAGCANSKKPTECVYEERPKKIPKIRRRQTRLQQIEAQIEERSQLLAALETVQVNPDMPSVTPTTGITSMLMPSETTAQKDLPIPGHIGLPMHANTNPPATLNMPPSDNNNITDNSNTTKNNNNNMSFRMPSVPQPDASTMAYTFPNVMDMGQYRVPDASQAFFPGSHGESYSQSAGVSDMAASMTRFATPMQQSTPDIGTQLQGSLSSFLVETAVNRTKRNTGSNAYEPKIPSHIINKYSDDVVKAVEMTTLLASRGLTVVDGQVSVSINSPMEYALVYLVLPYTQHLCIPLHPNRFLDSLALPAEIRPHPALMYILFAEAARVISKGLPLPFGAKVVPDFYEQPDVSLFQYAMDLQQAFCDRSQALFQRGLKELDRPLDLLKASSGICRFLASMGRSLEAWNSVCFRLAVACGLHKIPRATMRTSGTSTTPASGSDRDSVASNFGILSNSSPMMQRLPSFGGSWRSQTNNRFDSYAQTSTSQHGQILPKLVVIPPPADDIDLWERIELFWAVKELDWGLSTHLGWSPAINASDVQTPWPRGLSDYENGLLDDVSDGTVRDLLYPNESVISSRPQTSRMLALKSLCLMSSATGLSDVVSSATPSYTPQRQNLQPGYIRMPSASTSQALDDFKRALDVFKSRDMPAASTIPFEWAHDQWWICCRANLATAEVYFFNEFSLYKPIMYENAVASARRVVDLVKSLTDLDWSNLRMLGRFYLLVDVYTDTVSFTVQDIWVIMNITVIANTLYREAQRLRQSHQPDILHAAMLAEQDVQYLQRTLNVDIGKWQDIAKMEAIAHRRVRDGLPERAGMYERMV</sequence>
<reference evidence="1" key="1">
    <citation type="submission" date="2023-04" db="EMBL/GenBank/DDBJ databases">
        <title>Draft Genome sequencing of Naganishia species isolated from polar environments using Oxford Nanopore Technology.</title>
        <authorList>
            <person name="Leo P."/>
            <person name="Venkateswaran K."/>
        </authorList>
    </citation>
    <scope>NUCLEOTIDE SEQUENCE</scope>
    <source>
        <strain evidence="1">DBVPG 5303</strain>
    </source>
</reference>
<organism evidence="1 2">
    <name type="scientific">Naganishia onofrii</name>
    <dbReference type="NCBI Taxonomy" id="1851511"/>
    <lineage>
        <taxon>Eukaryota</taxon>
        <taxon>Fungi</taxon>
        <taxon>Dikarya</taxon>
        <taxon>Basidiomycota</taxon>
        <taxon>Agaricomycotina</taxon>
        <taxon>Tremellomycetes</taxon>
        <taxon>Filobasidiales</taxon>
        <taxon>Filobasidiaceae</taxon>
        <taxon>Naganishia</taxon>
    </lineage>
</organism>
<gene>
    <name evidence="1" type="ORF">QFC24_003048</name>
</gene>
<name>A0ACC2XMT5_9TREE</name>
<comment type="caution">
    <text evidence="1">The sequence shown here is derived from an EMBL/GenBank/DDBJ whole genome shotgun (WGS) entry which is preliminary data.</text>
</comment>
<accession>A0ACC2XMT5</accession>
<evidence type="ECO:0000313" key="2">
    <source>
        <dbReference type="Proteomes" id="UP001234202"/>
    </source>
</evidence>
<proteinExistence type="predicted"/>
<dbReference type="Proteomes" id="UP001234202">
    <property type="component" value="Unassembled WGS sequence"/>
</dbReference>
<keyword evidence="2" id="KW-1185">Reference proteome</keyword>
<dbReference type="EMBL" id="JASBWV010000009">
    <property type="protein sequence ID" value="KAJ9124681.1"/>
    <property type="molecule type" value="Genomic_DNA"/>
</dbReference>
<evidence type="ECO:0000313" key="1">
    <source>
        <dbReference type="EMBL" id="KAJ9124681.1"/>
    </source>
</evidence>
<protein>
    <submittedName>
        <fullName evidence="1">Uncharacterized protein</fullName>
    </submittedName>
</protein>